<dbReference type="SMART" id="SM00353">
    <property type="entry name" value="HLH"/>
    <property type="match status" value="1"/>
</dbReference>
<proteinExistence type="inferred from homology"/>
<feature type="region of interest" description="Disordered" evidence="7">
    <location>
        <begin position="1"/>
        <end position="44"/>
    </location>
</feature>
<dbReference type="InterPro" id="IPR045865">
    <property type="entry name" value="ACT-like_dom_sf"/>
</dbReference>
<dbReference type="InterPro" id="IPR054502">
    <property type="entry name" value="bHLH-TF_ACT-like_plant"/>
</dbReference>
<evidence type="ECO:0000313" key="10">
    <source>
        <dbReference type="EMBL" id="WOL04360.1"/>
    </source>
</evidence>
<evidence type="ECO:0000256" key="6">
    <source>
        <dbReference type="ARBA" id="ARBA00023242"/>
    </source>
</evidence>
<dbReference type="PROSITE" id="PS51671">
    <property type="entry name" value="ACT"/>
    <property type="match status" value="1"/>
</dbReference>
<dbReference type="EMBL" id="CP136893">
    <property type="protein sequence ID" value="WOL04360.1"/>
    <property type="molecule type" value="Genomic_DNA"/>
</dbReference>
<dbReference type="Proteomes" id="UP001327560">
    <property type="component" value="Chromosome 4"/>
</dbReference>
<dbReference type="GO" id="GO:0046983">
    <property type="term" value="F:protein dimerization activity"/>
    <property type="evidence" value="ECO:0007669"/>
    <property type="project" value="InterPro"/>
</dbReference>
<feature type="compositionally biased region" description="Low complexity" evidence="7">
    <location>
        <begin position="8"/>
        <end position="19"/>
    </location>
</feature>
<reference evidence="10 11" key="1">
    <citation type="submission" date="2023-10" db="EMBL/GenBank/DDBJ databases">
        <title>Chromosome-scale genome assembly provides insights into flower coloration mechanisms of Canna indica.</title>
        <authorList>
            <person name="Li C."/>
        </authorList>
    </citation>
    <scope>NUCLEOTIDE SEQUENCE [LARGE SCALE GENOMIC DNA]</scope>
    <source>
        <tissue evidence="10">Flower</tissue>
    </source>
</reference>
<dbReference type="CDD" id="cd11455">
    <property type="entry name" value="bHLH_AtAIG1_like"/>
    <property type="match status" value="1"/>
</dbReference>
<name>A0AAQ3K9G8_9LILI</name>
<keyword evidence="11" id="KW-1185">Reference proteome</keyword>
<protein>
    <submittedName>
        <fullName evidence="10">Transcription factor bHLH51</fullName>
    </submittedName>
</protein>
<dbReference type="PROSITE" id="PS50888">
    <property type="entry name" value="BHLH"/>
    <property type="match status" value="1"/>
</dbReference>
<dbReference type="GO" id="GO:0003677">
    <property type="term" value="F:DNA binding"/>
    <property type="evidence" value="ECO:0007669"/>
    <property type="project" value="UniProtKB-KW"/>
</dbReference>
<evidence type="ECO:0000256" key="7">
    <source>
        <dbReference type="SAM" id="MobiDB-lite"/>
    </source>
</evidence>
<keyword evidence="6" id="KW-0539">Nucleus</keyword>
<keyword evidence="3" id="KW-0805">Transcription regulation</keyword>
<dbReference type="Pfam" id="PF22754">
    <property type="entry name" value="bHLH-TF_ACT-like_plant"/>
    <property type="match status" value="1"/>
</dbReference>
<dbReference type="InterPro" id="IPR011598">
    <property type="entry name" value="bHLH_dom"/>
</dbReference>
<gene>
    <name evidence="10" type="ORF">Cni_G13081</name>
</gene>
<dbReference type="GO" id="GO:0005634">
    <property type="term" value="C:nucleus"/>
    <property type="evidence" value="ECO:0007669"/>
    <property type="project" value="UniProtKB-SubCell"/>
</dbReference>
<dbReference type="Pfam" id="PF00010">
    <property type="entry name" value="HLH"/>
    <property type="match status" value="1"/>
</dbReference>
<organism evidence="10 11">
    <name type="scientific">Canna indica</name>
    <name type="common">Indian-shot</name>
    <dbReference type="NCBI Taxonomy" id="4628"/>
    <lineage>
        <taxon>Eukaryota</taxon>
        <taxon>Viridiplantae</taxon>
        <taxon>Streptophyta</taxon>
        <taxon>Embryophyta</taxon>
        <taxon>Tracheophyta</taxon>
        <taxon>Spermatophyta</taxon>
        <taxon>Magnoliopsida</taxon>
        <taxon>Liliopsida</taxon>
        <taxon>Zingiberales</taxon>
        <taxon>Cannaceae</taxon>
        <taxon>Canna</taxon>
    </lineage>
</organism>
<evidence type="ECO:0000256" key="3">
    <source>
        <dbReference type="ARBA" id="ARBA00023015"/>
    </source>
</evidence>
<dbReference type="GO" id="GO:0003700">
    <property type="term" value="F:DNA-binding transcription factor activity"/>
    <property type="evidence" value="ECO:0007669"/>
    <property type="project" value="InterPro"/>
</dbReference>
<dbReference type="InterPro" id="IPR045847">
    <property type="entry name" value="AIG1-like"/>
</dbReference>
<evidence type="ECO:0000256" key="2">
    <source>
        <dbReference type="ARBA" id="ARBA00005510"/>
    </source>
</evidence>
<dbReference type="SUPFAM" id="SSF47459">
    <property type="entry name" value="HLH, helix-loop-helix DNA-binding domain"/>
    <property type="match status" value="1"/>
</dbReference>
<comment type="similarity">
    <text evidence="2">Belongs to the bHLH protein family.</text>
</comment>
<evidence type="ECO:0000256" key="4">
    <source>
        <dbReference type="ARBA" id="ARBA00023125"/>
    </source>
</evidence>
<evidence type="ECO:0000259" key="8">
    <source>
        <dbReference type="PROSITE" id="PS50888"/>
    </source>
</evidence>
<evidence type="ECO:0000313" key="11">
    <source>
        <dbReference type="Proteomes" id="UP001327560"/>
    </source>
</evidence>
<evidence type="ECO:0000256" key="5">
    <source>
        <dbReference type="ARBA" id="ARBA00023163"/>
    </source>
</evidence>
<dbReference type="SUPFAM" id="SSF55021">
    <property type="entry name" value="ACT-like"/>
    <property type="match status" value="1"/>
</dbReference>
<evidence type="ECO:0000259" key="9">
    <source>
        <dbReference type="PROSITE" id="PS51671"/>
    </source>
</evidence>
<dbReference type="InterPro" id="IPR002912">
    <property type="entry name" value="ACT_dom"/>
</dbReference>
<dbReference type="CDD" id="cd04873">
    <property type="entry name" value="ACT_UUR-ACR-like"/>
    <property type="match status" value="1"/>
</dbReference>
<evidence type="ECO:0000256" key="1">
    <source>
        <dbReference type="ARBA" id="ARBA00004123"/>
    </source>
</evidence>
<comment type="subcellular location">
    <subcellularLocation>
        <location evidence="1">Nucleus</location>
    </subcellularLocation>
</comment>
<dbReference type="InterPro" id="IPR036638">
    <property type="entry name" value="HLH_DNA-bd_sf"/>
</dbReference>
<dbReference type="Gene3D" id="4.10.280.10">
    <property type="entry name" value="Helix-loop-helix DNA-binding domain"/>
    <property type="match status" value="1"/>
</dbReference>
<dbReference type="PANTHER" id="PTHR45844:SF18">
    <property type="entry name" value="TRANSCRIPTION FACTOR BHLH51"/>
    <property type="match status" value="1"/>
</dbReference>
<sequence length="224" mass="24851">MAICKDVSSSFFSSSSSSSLPFHGATDPSSGFMPTPAPEAKSSAALRIHSEAEKRRRDRINAHLSTLRRMIPDSSKMDKASLLGRVIEQVKCLKRKASEISRESTVPREVNEVSVKCSINHNLKHKSSSHDDDVYIEASVCCEDRPHLFAELSEAFQNMRLKTVKAEVTSFGGRVHNVFTLCLEMGNESVNLSSFKEAITQALDTIASRDIKPSSTFLSKRRRC</sequence>
<feature type="domain" description="BHLH" evidence="8">
    <location>
        <begin position="44"/>
        <end position="93"/>
    </location>
</feature>
<dbReference type="AlphaFoldDB" id="A0AAQ3K9G8"/>
<keyword evidence="5" id="KW-0804">Transcription</keyword>
<keyword evidence="4" id="KW-0238">DNA-binding</keyword>
<accession>A0AAQ3K9G8</accession>
<dbReference type="PANTHER" id="PTHR45844">
    <property type="entry name" value="TRANSCRIPTION FACTOR BHLH30"/>
    <property type="match status" value="1"/>
</dbReference>
<feature type="domain" description="ACT" evidence="9">
    <location>
        <begin position="137"/>
        <end position="213"/>
    </location>
</feature>